<evidence type="ECO:0000256" key="1">
    <source>
        <dbReference type="ARBA" id="ARBA00022574"/>
    </source>
</evidence>
<dbReference type="PROSITE" id="PS50294">
    <property type="entry name" value="WD_REPEATS_REGION"/>
    <property type="match status" value="3"/>
</dbReference>
<name>A0A0C3PIQ1_PISTI</name>
<protein>
    <submittedName>
        <fullName evidence="4">Uncharacterized protein</fullName>
    </submittedName>
</protein>
<accession>A0A0C3PIQ1</accession>
<evidence type="ECO:0000313" key="4">
    <source>
        <dbReference type="EMBL" id="KIO07989.1"/>
    </source>
</evidence>
<keyword evidence="5" id="KW-1185">Reference proteome</keyword>
<dbReference type="InterPro" id="IPR019775">
    <property type="entry name" value="WD40_repeat_CS"/>
</dbReference>
<feature type="repeat" description="WD" evidence="3">
    <location>
        <begin position="225"/>
        <end position="266"/>
    </location>
</feature>
<sequence length="469" mass="51596">MSPVLGGITDPSSPVRPLHASFYDFLTDHSRSGAYFVATSSPHNLAVATLRILRDDLRFNICGLESSYLSNAEVADLPGRISKNIPPHLSYSCQFWFQHLQKTGFDLVLTELVKDLVGSEKLLFWLEAMSLLGGVRNTAAALISTKRWLLVKDIENTLGLVEEGIRLIQSSSSAIAHSAPHLYVSALAFIPRKTTLSMMLMTNFSSLPGVVGGPEHWSSTQLLGLEGHTDEVMSVAFSPDGKKIVSGSKDKTVRVWDAERGPVLSVAFSPDGKRIVSGSEDKTVRVWDAEQGVKGDSHLEGHTDAVDSVSFHPDGRRIISESLDEQLMLSMPKLSNKPQVLSEIPDGKHNTLVMYFGLLKVISVIRSCHICFSPVPSHALGDSEQLIDGLLQGDGLTWAEPVKLHHDGWVKGPKGELLLWIPVALRSPWYTMRTKVVIPRGCCIELDLSHMVHGYQWHKCYKPIAKVAI</sequence>
<reference evidence="4 5" key="1">
    <citation type="submission" date="2014-04" db="EMBL/GenBank/DDBJ databases">
        <authorList>
            <consortium name="DOE Joint Genome Institute"/>
            <person name="Kuo A."/>
            <person name="Kohler A."/>
            <person name="Costa M.D."/>
            <person name="Nagy L.G."/>
            <person name="Floudas D."/>
            <person name="Copeland A."/>
            <person name="Barry K.W."/>
            <person name="Cichocki N."/>
            <person name="Veneault-Fourrey C."/>
            <person name="LaButti K."/>
            <person name="Lindquist E.A."/>
            <person name="Lipzen A."/>
            <person name="Lundell T."/>
            <person name="Morin E."/>
            <person name="Murat C."/>
            <person name="Sun H."/>
            <person name="Tunlid A."/>
            <person name="Henrissat B."/>
            <person name="Grigoriev I.V."/>
            <person name="Hibbett D.S."/>
            <person name="Martin F."/>
            <person name="Nordberg H.P."/>
            <person name="Cantor M.N."/>
            <person name="Hua S.X."/>
        </authorList>
    </citation>
    <scope>NUCLEOTIDE SEQUENCE [LARGE SCALE GENOMIC DNA]</scope>
    <source>
        <strain evidence="4 5">Marx 270</strain>
    </source>
</reference>
<evidence type="ECO:0000256" key="2">
    <source>
        <dbReference type="ARBA" id="ARBA00022737"/>
    </source>
</evidence>
<dbReference type="AlphaFoldDB" id="A0A0C3PIQ1"/>
<dbReference type="EMBL" id="KN831958">
    <property type="protein sequence ID" value="KIO07989.1"/>
    <property type="molecule type" value="Genomic_DNA"/>
</dbReference>
<keyword evidence="1 3" id="KW-0853">WD repeat</keyword>
<evidence type="ECO:0000256" key="3">
    <source>
        <dbReference type="PROSITE-ProRule" id="PRU00221"/>
    </source>
</evidence>
<evidence type="ECO:0000313" key="5">
    <source>
        <dbReference type="Proteomes" id="UP000054217"/>
    </source>
</evidence>
<dbReference type="InParanoid" id="A0A0C3PIQ1"/>
<dbReference type="PROSITE" id="PS50082">
    <property type="entry name" value="WD_REPEATS_2"/>
    <property type="match status" value="3"/>
</dbReference>
<feature type="repeat" description="WD" evidence="3">
    <location>
        <begin position="263"/>
        <end position="292"/>
    </location>
</feature>
<dbReference type="Gene3D" id="2.130.10.10">
    <property type="entry name" value="YVTN repeat-like/Quinoprotein amine dehydrogenase"/>
    <property type="match status" value="2"/>
</dbReference>
<dbReference type="OrthoDB" id="3027122at2759"/>
<dbReference type="HOGENOM" id="CLU_000288_57_19_1"/>
<dbReference type="InterPro" id="IPR036322">
    <property type="entry name" value="WD40_repeat_dom_sf"/>
</dbReference>
<keyword evidence="2" id="KW-0677">Repeat</keyword>
<feature type="repeat" description="WD" evidence="3">
    <location>
        <begin position="299"/>
        <end position="329"/>
    </location>
</feature>
<dbReference type="InterPro" id="IPR015943">
    <property type="entry name" value="WD40/YVTN_repeat-like_dom_sf"/>
</dbReference>
<proteinExistence type="predicted"/>
<dbReference type="SUPFAM" id="SSF50978">
    <property type="entry name" value="WD40 repeat-like"/>
    <property type="match status" value="1"/>
</dbReference>
<dbReference type="Proteomes" id="UP000054217">
    <property type="component" value="Unassembled WGS sequence"/>
</dbReference>
<dbReference type="Pfam" id="PF00400">
    <property type="entry name" value="WD40"/>
    <property type="match status" value="3"/>
</dbReference>
<dbReference type="SMART" id="SM00320">
    <property type="entry name" value="WD40"/>
    <property type="match status" value="3"/>
</dbReference>
<dbReference type="PROSITE" id="PS00678">
    <property type="entry name" value="WD_REPEATS_1"/>
    <property type="match status" value="1"/>
</dbReference>
<gene>
    <name evidence="4" type="ORF">M404DRAFT_939648</name>
</gene>
<dbReference type="InterPro" id="IPR001680">
    <property type="entry name" value="WD40_rpt"/>
</dbReference>
<organism evidence="4 5">
    <name type="scientific">Pisolithus tinctorius Marx 270</name>
    <dbReference type="NCBI Taxonomy" id="870435"/>
    <lineage>
        <taxon>Eukaryota</taxon>
        <taxon>Fungi</taxon>
        <taxon>Dikarya</taxon>
        <taxon>Basidiomycota</taxon>
        <taxon>Agaricomycotina</taxon>
        <taxon>Agaricomycetes</taxon>
        <taxon>Agaricomycetidae</taxon>
        <taxon>Boletales</taxon>
        <taxon>Sclerodermatineae</taxon>
        <taxon>Pisolithaceae</taxon>
        <taxon>Pisolithus</taxon>
    </lineage>
</organism>
<reference evidence="5" key="2">
    <citation type="submission" date="2015-01" db="EMBL/GenBank/DDBJ databases">
        <title>Evolutionary Origins and Diversification of the Mycorrhizal Mutualists.</title>
        <authorList>
            <consortium name="DOE Joint Genome Institute"/>
            <consortium name="Mycorrhizal Genomics Consortium"/>
            <person name="Kohler A."/>
            <person name="Kuo A."/>
            <person name="Nagy L.G."/>
            <person name="Floudas D."/>
            <person name="Copeland A."/>
            <person name="Barry K.W."/>
            <person name="Cichocki N."/>
            <person name="Veneault-Fourrey C."/>
            <person name="LaButti K."/>
            <person name="Lindquist E.A."/>
            <person name="Lipzen A."/>
            <person name="Lundell T."/>
            <person name="Morin E."/>
            <person name="Murat C."/>
            <person name="Riley R."/>
            <person name="Ohm R."/>
            <person name="Sun H."/>
            <person name="Tunlid A."/>
            <person name="Henrissat B."/>
            <person name="Grigoriev I.V."/>
            <person name="Hibbett D.S."/>
            <person name="Martin F."/>
        </authorList>
    </citation>
    <scope>NUCLEOTIDE SEQUENCE [LARGE SCALE GENOMIC DNA]</scope>
    <source>
        <strain evidence="5">Marx 270</strain>
    </source>
</reference>
<dbReference type="PANTHER" id="PTHR44129">
    <property type="entry name" value="WD REPEAT-CONTAINING PROTEIN POP1"/>
    <property type="match status" value="1"/>
</dbReference>
<dbReference type="InterPro" id="IPR020472">
    <property type="entry name" value="WD40_PAC1"/>
</dbReference>
<dbReference type="InterPro" id="IPR050349">
    <property type="entry name" value="WD_LIS1/nudF_dynein_reg"/>
</dbReference>
<dbReference type="STRING" id="870435.A0A0C3PIQ1"/>
<dbReference type="PRINTS" id="PR00320">
    <property type="entry name" value="GPROTEINBRPT"/>
</dbReference>